<dbReference type="PANTHER" id="PTHR24321">
    <property type="entry name" value="DEHYDROGENASES, SHORT CHAIN"/>
    <property type="match status" value="1"/>
</dbReference>
<evidence type="ECO:0000256" key="3">
    <source>
        <dbReference type="ARBA" id="ARBA00023027"/>
    </source>
</evidence>
<dbReference type="SUPFAM" id="SSF51735">
    <property type="entry name" value="NAD(P)-binding Rossmann-fold domains"/>
    <property type="match status" value="1"/>
</dbReference>
<name>A0ABN3U9S4_9ACTN</name>
<protein>
    <submittedName>
        <fullName evidence="5">Glucose 1-dehydrogenase</fullName>
    </submittedName>
</protein>
<evidence type="ECO:0000256" key="2">
    <source>
        <dbReference type="ARBA" id="ARBA00023002"/>
    </source>
</evidence>
<keyword evidence="3" id="KW-0520">NAD</keyword>
<accession>A0ABN3U9S4</accession>
<sequence>MNSPRFRGKVVLVTGGGTGIGRATAQAFAREGAAVVVAGRRADELARTVELIEKDGGTASSVTADVAVEDDVVRMVETTVERHGGLHVAHNNAGVFGQAAPVADLDADAWRQVLEINLTGAFLSMKHEIRHMRAHGGGSIVNTSSNIGTHVRLPMLGSYATSKAGLSALTRAAARDHIGDGVRINAVSPGASDGPMSYRPGESRAQRDARLAPVIPLGRVGTLDEVAATVLWLASDEAGFAVGHDLVIDGGATA</sequence>
<evidence type="ECO:0000259" key="4">
    <source>
        <dbReference type="SMART" id="SM00822"/>
    </source>
</evidence>
<dbReference type="InterPro" id="IPR036291">
    <property type="entry name" value="NAD(P)-bd_dom_sf"/>
</dbReference>
<dbReference type="CDD" id="cd05233">
    <property type="entry name" value="SDR_c"/>
    <property type="match status" value="1"/>
</dbReference>
<dbReference type="PRINTS" id="PR00080">
    <property type="entry name" value="SDRFAMILY"/>
</dbReference>
<evidence type="ECO:0000313" key="6">
    <source>
        <dbReference type="Proteomes" id="UP001501842"/>
    </source>
</evidence>
<dbReference type="PRINTS" id="PR00081">
    <property type="entry name" value="GDHRDH"/>
</dbReference>
<dbReference type="PANTHER" id="PTHR24321:SF8">
    <property type="entry name" value="ESTRADIOL 17-BETA-DEHYDROGENASE 8-RELATED"/>
    <property type="match status" value="1"/>
</dbReference>
<comment type="caution">
    <text evidence="5">The sequence shown here is derived from an EMBL/GenBank/DDBJ whole genome shotgun (WGS) entry which is preliminary data.</text>
</comment>
<dbReference type="InterPro" id="IPR057326">
    <property type="entry name" value="KR_dom"/>
</dbReference>
<dbReference type="InterPro" id="IPR020904">
    <property type="entry name" value="Sc_DH/Rdtase_CS"/>
</dbReference>
<dbReference type="InterPro" id="IPR002347">
    <property type="entry name" value="SDR_fam"/>
</dbReference>
<dbReference type="Proteomes" id="UP001501842">
    <property type="component" value="Unassembled WGS sequence"/>
</dbReference>
<feature type="domain" description="Ketoreductase" evidence="4">
    <location>
        <begin position="9"/>
        <end position="190"/>
    </location>
</feature>
<dbReference type="Pfam" id="PF13561">
    <property type="entry name" value="adh_short_C2"/>
    <property type="match status" value="1"/>
</dbReference>
<evidence type="ECO:0000256" key="1">
    <source>
        <dbReference type="ARBA" id="ARBA00006484"/>
    </source>
</evidence>
<gene>
    <name evidence="5" type="ORF">GCM10010439_34260</name>
</gene>
<dbReference type="Gene3D" id="3.40.50.720">
    <property type="entry name" value="NAD(P)-binding Rossmann-like Domain"/>
    <property type="match status" value="1"/>
</dbReference>
<proteinExistence type="inferred from homology"/>
<dbReference type="PROSITE" id="PS00061">
    <property type="entry name" value="ADH_SHORT"/>
    <property type="match status" value="1"/>
</dbReference>
<dbReference type="EMBL" id="BAAATZ010000012">
    <property type="protein sequence ID" value="GAA2727706.1"/>
    <property type="molecule type" value="Genomic_DNA"/>
</dbReference>
<evidence type="ECO:0000313" key="5">
    <source>
        <dbReference type="EMBL" id="GAA2727706.1"/>
    </source>
</evidence>
<keyword evidence="6" id="KW-1185">Reference proteome</keyword>
<dbReference type="RefSeq" id="WP_344451412.1">
    <property type="nucleotide sequence ID" value="NZ_BAAATZ010000012.1"/>
</dbReference>
<organism evidence="5 6">
    <name type="scientific">Actinocorallia aurantiaca</name>
    <dbReference type="NCBI Taxonomy" id="46204"/>
    <lineage>
        <taxon>Bacteria</taxon>
        <taxon>Bacillati</taxon>
        <taxon>Actinomycetota</taxon>
        <taxon>Actinomycetes</taxon>
        <taxon>Streptosporangiales</taxon>
        <taxon>Thermomonosporaceae</taxon>
        <taxon>Actinocorallia</taxon>
    </lineage>
</organism>
<comment type="similarity">
    <text evidence="1">Belongs to the short-chain dehydrogenases/reductases (SDR) family.</text>
</comment>
<dbReference type="SMART" id="SM00822">
    <property type="entry name" value="PKS_KR"/>
    <property type="match status" value="1"/>
</dbReference>
<dbReference type="NCBIfam" id="NF005559">
    <property type="entry name" value="PRK07231.1"/>
    <property type="match status" value="1"/>
</dbReference>
<reference evidence="5 6" key="1">
    <citation type="journal article" date="2019" name="Int. J. Syst. Evol. Microbiol.">
        <title>The Global Catalogue of Microorganisms (GCM) 10K type strain sequencing project: providing services to taxonomists for standard genome sequencing and annotation.</title>
        <authorList>
            <consortium name="The Broad Institute Genomics Platform"/>
            <consortium name="The Broad Institute Genome Sequencing Center for Infectious Disease"/>
            <person name="Wu L."/>
            <person name="Ma J."/>
        </authorList>
    </citation>
    <scope>NUCLEOTIDE SEQUENCE [LARGE SCALE GENOMIC DNA]</scope>
    <source>
        <strain evidence="5 6">JCM 8201</strain>
    </source>
</reference>
<keyword evidence="2" id="KW-0560">Oxidoreductase</keyword>